<dbReference type="OrthoDB" id="9795018at2"/>
<dbReference type="RefSeq" id="WP_114018572.1">
    <property type="nucleotide sequence ID" value="NZ_QOIM01000042.1"/>
</dbReference>
<comment type="caution">
    <text evidence="5">The sequence shown here is derived from an EMBL/GenBank/DDBJ whole genome shotgun (WGS) entry which is preliminary data.</text>
</comment>
<name>A0A367EBJ6_9ACTN</name>
<dbReference type="PANTHER" id="PTHR10819">
    <property type="entry name" value="PHOSPHOTRIESTERASE-RELATED"/>
    <property type="match status" value="1"/>
</dbReference>
<organism evidence="5 6">
    <name type="scientific">Streptomyces reniochalinae</name>
    <dbReference type="NCBI Taxonomy" id="2250578"/>
    <lineage>
        <taxon>Bacteria</taxon>
        <taxon>Bacillati</taxon>
        <taxon>Actinomycetota</taxon>
        <taxon>Actinomycetes</taxon>
        <taxon>Kitasatosporales</taxon>
        <taxon>Streptomycetaceae</taxon>
        <taxon>Streptomyces</taxon>
    </lineage>
</organism>
<reference evidence="5 6" key="1">
    <citation type="submission" date="2018-06" db="EMBL/GenBank/DDBJ databases">
        <title>Streptomyces reniochalinae sp. nov. and Streptomyces diacarnus sp. nov. from marine sponges.</title>
        <authorList>
            <person name="Li L."/>
        </authorList>
    </citation>
    <scope>NUCLEOTIDE SEQUENCE [LARGE SCALE GENOMIC DNA]</scope>
    <source>
        <strain evidence="5 6">LHW50302</strain>
    </source>
</reference>
<proteinExistence type="inferred from homology"/>
<feature type="binding site" evidence="3">
    <location>
        <position position="241"/>
    </location>
    <ligand>
        <name>a divalent metal cation</name>
        <dbReference type="ChEBI" id="CHEBI:60240"/>
        <label>2</label>
    </ligand>
</feature>
<dbReference type="PANTHER" id="PTHR10819:SF3">
    <property type="entry name" value="PHOSPHOTRIESTERASE-RELATED PROTEIN"/>
    <property type="match status" value="1"/>
</dbReference>
<dbReference type="GO" id="GO:0016787">
    <property type="term" value="F:hydrolase activity"/>
    <property type="evidence" value="ECO:0007669"/>
    <property type="project" value="UniProtKB-KW"/>
</dbReference>
<accession>A0A367EBJ6</accession>
<keyword evidence="2" id="KW-0378">Hydrolase</keyword>
<feature type="binding site" evidence="3">
    <location>
        <position position="178"/>
    </location>
    <ligand>
        <name>a divalent metal cation</name>
        <dbReference type="ChEBI" id="CHEBI:60240"/>
        <label>2</label>
    </ligand>
</feature>
<evidence type="ECO:0000256" key="3">
    <source>
        <dbReference type="PIRSR" id="PIRSR601559-52"/>
    </source>
</evidence>
<comment type="cofactor">
    <cofactor evidence="3">
        <name>a divalent metal cation</name>
        <dbReference type="ChEBI" id="CHEBI:60240"/>
    </cofactor>
    <text evidence="3">Binds 2 divalent metal cations per subunit.</text>
</comment>
<dbReference type="GO" id="GO:0008270">
    <property type="term" value="F:zinc ion binding"/>
    <property type="evidence" value="ECO:0007669"/>
    <property type="project" value="InterPro"/>
</dbReference>
<feature type="binding site" evidence="3">
    <location>
        <position position="211"/>
    </location>
    <ligand>
        <name>a divalent metal cation</name>
        <dbReference type="ChEBI" id="CHEBI:60240"/>
        <label>2</label>
    </ligand>
</feature>
<feature type="binding site" evidence="3">
    <location>
        <position position="178"/>
    </location>
    <ligand>
        <name>a divalent metal cation</name>
        <dbReference type="ChEBI" id="CHEBI:60240"/>
        <label>1</label>
    </ligand>
</feature>
<feature type="binding site" evidence="3">
    <location>
        <position position="35"/>
    </location>
    <ligand>
        <name>a divalent metal cation</name>
        <dbReference type="ChEBI" id="CHEBI:60240"/>
        <label>1</label>
    </ligand>
</feature>
<evidence type="ECO:0000313" key="6">
    <source>
        <dbReference type="Proteomes" id="UP000253507"/>
    </source>
</evidence>
<dbReference type="InterPro" id="IPR001559">
    <property type="entry name" value="Phosphotriesterase"/>
</dbReference>
<dbReference type="Gene3D" id="3.20.20.140">
    <property type="entry name" value="Metal-dependent hydrolases"/>
    <property type="match status" value="1"/>
</dbReference>
<gene>
    <name evidence="5" type="ORF">DQ392_28770</name>
</gene>
<dbReference type="EMBL" id="QOIM01000042">
    <property type="protein sequence ID" value="RCG15035.1"/>
    <property type="molecule type" value="Genomic_DNA"/>
</dbReference>
<evidence type="ECO:0000256" key="1">
    <source>
        <dbReference type="ARBA" id="ARBA00022723"/>
    </source>
</evidence>
<dbReference type="Proteomes" id="UP000253507">
    <property type="component" value="Unassembled WGS sequence"/>
</dbReference>
<sequence length="360" mass="38293">MTTSAGAASQTPYGPAVQTVLGPVPADRLGLVLPHEHLFNDLSGVRNPPSYGFTEELPERPVSASVAWALRHDPYCNRDNVAAKPLADVVREIDTFRDCGGGTLVDVTSSAAIGRSPELLRQASERSGVHVVMGCGAYLERFEGERIAAAVEEQAARIVAELDEGIGPHAVRPGIIGEIGVSPAFTEAERASVRAAALAQLDRPHIPLMLHLPGWQRRAHEVLDLVLDEAGVAPDRVVLAHMDPSGHDAAYQDSVAARGVWLEFDMIGMEVAFPGEGAAPSAPHTAEAVARLARRGHAGQLLLSHDLFLKQMWTQHGGNGFTFVPTVFGEMLADRGLDRASIARLTHDNPARMLAPGAAG</sequence>
<dbReference type="SUPFAM" id="SSF51556">
    <property type="entry name" value="Metallo-dependent hydrolases"/>
    <property type="match status" value="1"/>
</dbReference>
<dbReference type="PROSITE" id="PS51347">
    <property type="entry name" value="PHOSPHOTRIESTERASE_2"/>
    <property type="match status" value="1"/>
</dbReference>
<comment type="similarity">
    <text evidence="4">Belongs to the metallo-dependent hydrolases superfamily. Phosphotriesterase family.</text>
</comment>
<evidence type="ECO:0000313" key="5">
    <source>
        <dbReference type="EMBL" id="RCG15035.1"/>
    </source>
</evidence>
<protein>
    <submittedName>
        <fullName evidence="5">Phosphotriesterase</fullName>
    </submittedName>
</protein>
<feature type="binding site" evidence="3">
    <location>
        <position position="37"/>
    </location>
    <ligand>
        <name>a divalent metal cation</name>
        <dbReference type="ChEBI" id="CHEBI:60240"/>
        <label>1</label>
    </ligand>
</feature>
<dbReference type="Pfam" id="PF02126">
    <property type="entry name" value="PTE"/>
    <property type="match status" value="1"/>
</dbReference>
<evidence type="ECO:0000256" key="2">
    <source>
        <dbReference type="ARBA" id="ARBA00022801"/>
    </source>
</evidence>
<evidence type="ECO:0000256" key="4">
    <source>
        <dbReference type="PROSITE-ProRule" id="PRU00679"/>
    </source>
</evidence>
<comment type="caution">
    <text evidence="4">Lacks conserved residue(s) required for the propagation of feature annotation.</text>
</comment>
<feature type="binding site" evidence="3">
    <location>
        <position position="306"/>
    </location>
    <ligand>
        <name>a divalent metal cation</name>
        <dbReference type="ChEBI" id="CHEBI:60240"/>
        <label>1</label>
    </ligand>
</feature>
<dbReference type="InterPro" id="IPR032466">
    <property type="entry name" value="Metal_Hydrolase"/>
</dbReference>
<keyword evidence="6" id="KW-1185">Reference proteome</keyword>
<dbReference type="AlphaFoldDB" id="A0A367EBJ6"/>
<keyword evidence="1 3" id="KW-0479">Metal-binding</keyword>